<keyword evidence="4" id="KW-1185">Reference proteome</keyword>
<dbReference type="PANTHER" id="PTHR43384">
    <property type="entry name" value="SEPTUM SITE-DETERMINING PROTEIN MIND HOMOLOG, CHLOROPLASTIC-RELATED"/>
    <property type="match status" value="1"/>
</dbReference>
<dbReference type="GO" id="GO:0009898">
    <property type="term" value="C:cytoplasmic side of plasma membrane"/>
    <property type="evidence" value="ECO:0007669"/>
    <property type="project" value="TreeGrafter"/>
</dbReference>
<evidence type="ECO:0000313" key="3">
    <source>
        <dbReference type="EMBL" id="EFG78658.1"/>
    </source>
</evidence>
<feature type="compositionally biased region" description="Low complexity" evidence="1">
    <location>
        <begin position="82"/>
        <end position="92"/>
    </location>
</feature>
<dbReference type="PANTHER" id="PTHR43384:SF14">
    <property type="entry name" value="ESX-1 SECRETION-ASSOCIATED PROTEIN ESPI"/>
    <property type="match status" value="1"/>
</dbReference>
<evidence type="ECO:0000313" key="4">
    <source>
        <dbReference type="Proteomes" id="UP000003653"/>
    </source>
</evidence>
<dbReference type="InterPro" id="IPR027417">
    <property type="entry name" value="P-loop_NTPase"/>
</dbReference>
<dbReference type="InterPro" id="IPR050625">
    <property type="entry name" value="ParA/MinD_ATPase"/>
</dbReference>
<feature type="region of interest" description="Disordered" evidence="1">
    <location>
        <begin position="16"/>
        <end position="110"/>
    </location>
</feature>
<evidence type="ECO:0000259" key="2">
    <source>
        <dbReference type="Pfam" id="PF01656"/>
    </source>
</evidence>
<dbReference type="Gene3D" id="3.40.50.300">
    <property type="entry name" value="P-loop containing nucleotide triphosphate hydrolases"/>
    <property type="match status" value="1"/>
</dbReference>
<evidence type="ECO:0000256" key="1">
    <source>
        <dbReference type="SAM" id="MobiDB-lite"/>
    </source>
</evidence>
<dbReference type="Proteomes" id="UP000003653">
    <property type="component" value="Unassembled WGS sequence"/>
</dbReference>
<proteinExistence type="predicted"/>
<organism evidence="3 4">
    <name type="scientific">Mycobacterium parascrofulaceum ATCC BAA-614</name>
    <dbReference type="NCBI Taxonomy" id="525368"/>
    <lineage>
        <taxon>Bacteria</taxon>
        <taxon>Bacillati</taxon>
        <taxon>Actinomycetota</taxon>
        <taxon>Actinomycetes</taxon>
        <taxon>Mycobacteriales</taxon>
        <taxon>Mycobacteriaceae</taxon>
        <taxon>Mycobacterium</taxon>
        <taxon>Mycobacterium simiae complex</taxon>
    </lineage>
</organism>
<name>D5P5I1_9MYCO</name>
<sequence length="423" mass="46172">MTSVVDLSKTNAWEALQRRRGDVAPPPPAGAPAWRVQNDRYGPPPALPAQQQPYSPPEFHHQHPLPAPAPGGEQAPIPHWQQPPAQTETAAADDAHGWSQAQGSGPRYNYTDNIRSSELLPSKRIPPTRGWRKVLYRGTFKLINPGQSRDEREQDDLQRQIQSLLRGKYKIGVLGKGGVGKSTISASVGSVFADLRKEDRVVAIDADTAFGKLASRIDPDVSGSYWELAADQHLDSFADIRGRLGSNKAGLYVLGGESATARRRVLDSAIYQAATYQLDRHFTLSIVDCGSTLDSPVTRAVLNDLDALIVVSSPWWDGASAAGQTMEWLANEGYTSLLNRTVVVLNDSDGHSPKRDRALLVERFSKGGQKVIELPFDEHLRPGGVIDLVEDVNRNTYRALLKVAAACAEHFAATTDAPRGTRQ</sequence>
<gene>
    <name evidence="3" type="ORF">HMPREF0591_1425</name>
</gene>
<dbReference type="EMBL" id="ADNV01000102">
    <property type="protein sequence ID" value="EFG78658.1"/>
    <property type="molecule type" value="Genomic_DNA"/>
</dbReference>
<dbReference type="GO" id="GO:0005524">
    <property type="term" value="F:ATP binding"/>
    <property type="evidence" value="ECO:0007669"/>
    <property type="project" value="TreeGrafter"/>
</dbReference>
<dbReference type="GO" id="GO:0016887">
    <property type="term" value="F:ATP hydrolysis activity"/>
    <property type="evidence" value="ECO:0007669"/>
    <property type="project" value="TreeGrafter"/>
</dbReference>
<dbReference type="GO" id="GO:0005829">
    <property type="term" value="C:cytosol"/>
    <property type="evidence" value="ECO:0007669"/>
    <property type="project" value="TreeGrafter"/>
</dbReference>
<dbReference type="Pfam" id="PF01656">
    <property type="entry name" value="CbiA"/>
    <property type="match status" value="1"/>
</dbReference>
<dbReference type="GO" id="GO:0051782">
    <property type="term" value="P:negative regulation of cell division"/>
    <property type="evidence" value="ECO:0007669"/>
    <property type="project" value="TreeGrafter"/>
</dbReference>
<dbReference type="AlphaFoldDB" id="D5P5I1"/>
<reference evidence="3 4" key="1">
    <citation type="submission" date="2010-04" db="EMBL/GenBank/DDBJ databases">
        <authorList>
            <person name="Muzny D."/>
            <person name="Qin X."/>
            <person name="Deng J."/>
            <person name="Jiang H."/>
            <person name="Liu Y."/>
            <person name="Qu J."/>
            <person name="Song X.-Z."/>
            <person name="Zhang L."/>
            <person name="Thornton R."/>
            <person name="Coyle M."/>
            <person name="Francisco L."/>
            <person name="Jackson L."/>
            <person name="Javaid M."/>
            <person name="Korchina V."/>
            <person name="Kovar C."/>
            <person name="Mata R."/>
            <person name="Mathew T."/>
            <person name="Ngo R."/>
            <person name="Nguyen L."/>
            <person name="Nguyen N."/>
            <person name="Okwuonu G."/>
            <person name="Ongeri F."/>
            <person name="Pham C."/>
            <person name="Simmons D."/>
            <person name="Wilczek-Boney K."/>
            <person name="Hale W."/>
            <person name="Jakkamsetti A."/>
            <person name="Pham P."/>
            <person name="Ruth R."/>
            <person name="San Lucas F."/>
            <person name="Warren J."/>
            <person name="Zhang J."/>
            <person name="Zhao Z."/>
            <person name="Zhou C."/>
            <person name="Zhu D."/>
            <person name="Lee S."/>
            <person name="Bess C."/>
            <person name="Blankenburg K."/>
            <person name="Forbes L."/>
            <person name="Fu Q."/>
            <person name="Gubbala S."/>
            <person name="Hirani K."/>
            <person name="Jayaseelan J.C."/>
            <person name="Lara F."/>
            <person name="Munidasa M."/>
            <person name="Palculict T."/>
            <person name="Patil S."/>
            <person name="Pu L.-L."/>
            <person name="Saada N."/>
            <person name="Tang L."/>
            <person name="Weissenberger G."/>
            <person name="Zhu Y."/>
            <person name="Hemphill L."/>
            <person name="Shang Y."/>
            <person name="Youmans B."/>
            <person name="Ayvaz T."/>
            <person name="Ross M."/>
            <person name="Santibanez J."/>
            <person name="Aqrawi P."/>
            <person name="Gross S."/>
            <person name="Joshi V."/>
            <person name="Fowler G."/>
            <person name="Nazareth L."/>
            <person name="Reid J."/>
            <person name="Worley K."/>
            <person name="Petrosino J."/>
            <person name="Highlander S."/>
            <person name="Gibbs R."/>
        </authorList>
    </citation>
    <scope>NUCLEOTIDE SEQUENCE [LARGE SCALE GENOMIC DNA]</scope>
    <source>
        <strain evidence="3 4">ATCC BAA-614</strain>
    </source>
</reference>
<protein>
    <recommendedName>
        <fullName evidence="2">CobQ/CobB/MinD/ParA nucleotide binding domain-containing protein</fullName>
    </recommendedName>
</protein>
<accession>D5P5I1</accession>
<dbReference type="InterPro" id="IPR002586">
    <property type="entry name" value="CobQ/CobB/MinD/ParA_Nub-bd_dom"/>
</dbReference>
<comment type="caution">
    <text evidence="3">The sequence shown here is derived from an EMBL/GenBank/DDBJ whole genome shotgun (WGS) entry which is preliminary data.</text>
</comment>
<dbReference type="HOGENOM" id="CLU_003609_0_1_11"/>
<dbReference type="eggNOG" id="COG0455">
    <property type="taxonomic scope" value="Bacteria"/>
</dbReference>
<feature type="domain" description="CobQ/CobB/MinD/ParA nucleotide binding" evidence="2">
    <location>
        <begin position="175"/>
        <end position="379"/>
    </location>
</feature>
<dbReference type="SUPFAM" id="SSF52540">
    <property type="entry name" value="P-loop containing nucleoside triphosphate hydrolases"/>
    <property type="match status" value="1"/>
</dbReference>